<dbReference type="InterPro" id="IPR036188">
    <property type="entry name" value="FAD/NAD-bd_sf"/>
</dbReference>
<feature type="binding site" evidence="5">
    <location>
        <position position="50"/>
    </location>
    <ligand>
        <name>FAD</name>
        <dbReference type="ChEBI" id="CHEBI:57692"/>
    </ligand>
</feature>
<dbReference type="PRINTS" id="PR00411">
    <property type="entry name" value="PNDRDTASEI"/>
</dbReference>
<evidence type="ECO:0000256" key="5">
    <source>
        <dbReference type="PIRSR" id="PIRSR000350-3"/>
    </source>
</evidence>
<dbReference type="Proteomes" id="UP000027341">
    <property type="component" value="Unassembled WGS sequence"/>
</dbReference>
<dbReference type="Gene3D" id="3.50.50.60">
    <property type="entry name" value="FAD/NAD(P)-binding domain"/>
    <property type="match status" value="2"/>
</dbReference>
<feature type="active site" description="Proton acceptor" evidence="4">
    <location>
        <position position="436"/>
    </location>
</feature>
<dbReference type="GO" id="GO:0050660">
    <property type="term" value="F:flavin adenine dinucleotide binding"/>
    <property type="evidence" value="ECO:0007669"/>
    <property type="project" value="TreeGrafter"/>
</dbReference>
<comment type="cofactor">
    <cofactor evidence="5">
        <name>FAD</name>
        <dbReference type="ChEBI" id="CHEBI:57692"/>
    </cofactor>
    <text evidence="5">Binds 1 FAD per subunit.</text>
</comment>
<feature type="binding site" evidence="5">
    <location>
        <begin position="177"/>
        <end position="184"/>
    </location>
    <ligand>
        <name>NAD(+)</name>
        <dbReference type="ChEBI" id="CHEBI:57540"/>
    </ligand>
</feature>
<name>A0A066ZYU5_HYDMR</name>
<dbReference type="PANTHER" id="PTHR43014">
    <property type="entry name" value="MERCURIC REDUCTASE"/>
    <property type="match status" value="1"/>
</dbReference>
<dbReference type="NCBIfam" id="NF004939">
    <property type="entry name" value="PRK06292.1-1"/>
    <property type="match status" value="1"/>
</dbReference>
<dbReference type="AlphaFoldDB" id="A0A066ZYU5"/>
<evidence type="ECO:0000313" key="9">
    <source>
        <dbReference type="EMBL" id="KDN95526.1"/>
    </source>
</evidence>
<dbReference type="InterPro" id="IPR016156">
    <property type="entry name" value="FAD/NAD-linked_Rdtase_dimer_sf"/>
</dbReference>
<dbReference type="Pfam" id="PF07992">
    <property type="entry name" value="Pyr_redox_2"/>
    <property type="match status" value="1"/>
</dbReference>
<feature type="binding site" evidence="5">
    <location>
        <position position="261"/>
    </location>
    <ligand>
        <name>NAD(+)</name>
        <dbReference type="ChEBI" id="CHEBI:57540"/>
    </ligand>
</feature>
<evidence type="ECO:0000256" key="1">
    <source>
        <dbReference type="ARBA" id="ARBA00007532"/>
    </source>
</evidence>
<dbReference type="PIRSF" id="PIRSF000350">
    <property type="entry name" value="Mercury_reductase_MerA"/>
    <property type="match status" value="1"/>
</dbReference>
<dbReference type="STRING" id="28885.EI16_04285"/>
<keyword evidence="10" id="KW-1185">Reference proteome</keyword>
<keyword evidence="2" id="KW-0285">Flavoprotein</keyword>
<dbReference type="EMBL" id="JMIU01000001">
    <property type="protein sequence ID" value="KDN95526.1"/>
    <property type="molecule type" value="Genomic_DNA"/>
</dbReference>
<dbReference type="InterPro" id="IPR023753">
    <property type="entry name" value="FAD/NAD-binding_dom"/>
</dbReference>
<dbReference type="Pfam" id="PF02852">
    <property type="entry name" value="Pyr_redox_dim"/>
    <property type="match status" value="1"/>
</dbReference>
<proteinExistence type="inferred from homology"/>
<feature type="domain" description="FAD/NAD(P)-binding" evidence="8">
    <location>
        <begin position="5"/>
        <end position="314"/>
    </location>
</feature>
<comment type="caution">
    <text evidence="9">The sequence shown here is derived from an EMBL/GenBank/DDBJ whole genome shotgun (WGS) entry which is preliminary data.</text>
</comment>
<dbReference type="Gene3D" id="3.30.390.30">
    <property type="match status" value="1"/>
</dbReference>
<evidence type="ECO:0000313" key="10">
    <source>
        <dbReference type="Proteomes" id="UP000027341"/>
    </source>
</evidence>
<evidence type="ECO:0000256" key="2">
    <source>
        <dbReference type="ARBA" id="ARBA00022630"/>
    </source>
</evidence>
<dbReference type="SUPFAM" id="SSF51905">
    <property type="entry name" value="FAD/NAD(P)-binding domain"/>
    <property type="match status" value="1"/>
</dbReference>
<keyword evidence="5" id="KW-0547">Nucleotide-binding</keyword>
<evidence type="ECO:0000256" key="4">
    <source>
        <dbReference type="PIRSR" id="PIRSR000350-2"/>
    </source>
</evidence>
<evidence type="ECO:0000259" key="7">
    <source>
        <dbReference type="Pfam" id="PF02852"/>
    </source>
</evidence>
<reference evidence="9 10" key="1">
    <citation type="submission" date="2014-04" db="EMBL/GenBank/DDBJ databases">
        <title>Draft genome sequence of Hydrogenovibrio marinus MH-110, a model organism for aerobic H2 metabolism.</title>
        <authorList>
            <person name="Cha H.J."/>
            <person name="Jo B.H."/>
            <person name="Hwang B.H."/>
        </authorList>
    </citation>
    <scope>NUCLEOTIDE SEQUENCE [LARGE SCALE GENOMIC DNA]</scope>
    <source>
        <strain evidence="9 10">MH-110</strain>
    </source>
</reference>
<comment type="similarity">
    <text evidence="1">Belongs to the class-I pyridine nucleotide-disulfide oxidoreductase family.</text>
</comment>
<protein>
    <submittedName>
        <fullName evidence="9">Dihydrolipoamide dehydrogenase</fullName>
    </submittedName>
</protein>
<feature type="binding site" evidence="5">
    <location>
        <begin position="140"/>
        <end position="142"/>
    </location>
    <ligand>
        <name>FAD</name>
        <dbReference type="ChEBI" id="CHEBI:57692"/>
    </ligand>
</feature>
<keyword evidence="3 5" id="KW-0274">FAD</keyword>
<evidence type="ECO:0000256" key="3">
    <source>
        <dbReference type="ARBA" id="ARBA00022827"/>
    </source>
</evidence>
<evidence type="ECO:0000256" key="6">
    <source>
        <dbReference type="PIRSR" id="PIRSR000350-4"/>
    </source>
</evidence>
<feature type="binding site" evidence="5">
    <location>
        <position position="303"/>
    </location>
    <ligand>
        <name>FAD</name>
        <dbReference type="ChEBI" id="CHEBI:57692"/>
    </ligand>
</feature>
<dbReference type="SUPFAM" id="SSF55424">
    <property type="entry name" value="FAD/NAD-linked reductases, dimerisation (C-terminal) domain"/>
    <property type="match status" value="1"/>
</dbReference>
<feature type="binding site" evidence="5">
    <location>
        <position position="200"/>
    </location>
    <ligand>
        <name>NAD(+)</name>
        <dbReference type="ChEBI" id="CHEBI:57540"/>
    </ligand>
</feature>
<feature type="disulfide bond" description="Redox-active" evidence="6">
    <location>
        <begin position="41"/>
        <end position="46"/>
    </location>
</feature>
<dbReference type="InterPro" id="IPR004099">
    <property type="entry name" value="Pyr_nucl-diS_OxRdtase_dimer"/>
</dbReference>
<sequence length="467" mass="50677">MKQVKYLIIGAGSAGLTALGKIRKETDDFLMINGGDYGTTCARVGCMPSKAMIHCADHFYARKKFAAFGINGAESLSIDDAAVLKRVRAFRDRFTGGVIAGSTDTLTSEQLITGYAKFISDNQVEVNGEMIQAERIIIATGSRPVVPQPWLELGDRLLTSDTLFELEALPKKMAVIGLGIIGLELGQALSRIGVEVIGIEMAPSLTSVKSPQAAAKLYECISKEFPIYLGKAAQLEKTESGVKVTLGDNMFEVDAVVASLGRRPNIDQIGIENIGVELNERGMPPFNVNSMQVGDKPIFIAGDVNTYRPILHEAGHEGAIAAENAMAYPNITEYERKTSLVVAFTDPQVGVFGTSYSDLELSNCAMAAFDLERNNGRAIVMDEDKGSIVLYADKSSRCLLGGELVMHNAEHLTHLLAWAVAQKLTIKELLDMPFYHPVLEEALESALRILAKQLYSVEEISAMPKRA</sequence>
<organism evidence="9 10">
    <name type="scientific">Hydrogenovibrio marinus</name>
    <dbReference type="NCBI Taxonomy" id="28885"/>
    <lineage>
        <taxon>Bacteria</taxon>
        <taxon>Pseudomonadati</taxon>
        <taxon>Pseudomonadota</taxon>
        <taxon>Gammaproteobacteria</taxon>
        <taxon>Thiotrichales</taxon>
        <taxon>Piscirickettsiaceae</taxon>
        <taxon>Hydrogenovibrio</taxon>
    </lineage>
</organism>
<accession>A0A066ZYU5</accession>
<dbReference type="GO" id="GO:0003955">
    <property type="term" value="F:NAD(P)H dehydrogenase (quinone) activity"/>
    <property type="evidence" value="ECO:0007669"/>
    <property type="project" value="TreeGrafter"/>
</dbReference>
<dbReference type="InterPro" id="IPR001100">
    <property type="entry name" value="Pyr_nuc-diS_OxRdtase"/>
</dbReference>
<dbReference type="RefSeq" id="WP_029909832.1">
    <property type="nucleotide sequence ID" value="NZ_AP020335.1"/>
</dbReference>
<feature type="domain" description="Pyridine nucleotide-disulphide oxidoreductase dimerisation" evidence="7">
    <location>
        <begin position="342"/>
        <end position="446"/>
    </location>
</feature>
<keyword evidence="5" id="KW-0520">NAD</keyword>
<gene>
    <name evidence="9" type="ORF">EI16_04285</name>
</gene>
<evidence type="ECO:0000259" key="8">
    <source>
        <dbReference type="Pfam" id="PF07992"/>
    </source>
</evidence>
<dbReference type="PANTHER" id="PTHR43014:SF4">
    <property type="entry name" value="PYRIDINE NUCLEOTIDE-DISULFIDE OXIDOREDUCTASE RCLA-RELATED"/>
    <property type="match status" value="1"/>
</dbReference>
<dbReference type="PRINTS" id="PR00368">
    <property type="entry name" value="FADPNR"/>
</dbReference>